<evidence type="ECO:0000313" key="4">
    <source>
        <dbReference type="Proteomes" id="UP000315628"/>
    </source>
</evidence>
<dbReference type="CDD" id="cd20736">
    <property type="entry name" value="PoNe_Nuclease"/>
    <property type="match status" value="1"/>
</dbReference>
<gene>
    <name evidence="3" type="ORF">FB557_1746</name>
</gene>
<keyword evidence="3" id="KW-0255">Endonuclease</keyword>
<dbReference type="SUPFAM" id="SSF52980">
    <property type="entry name" value="Restriction endonuclease-like"/>
    <property type="match status" value="1"/>
</dbReference>
<dbReference type="NCBIfam" id="NF009150">
    <property type="entry name" value="PRK12497.1-3"/>
    <property type="match status" value="1"/>
</dbReference>
<dbReference type="InterPro" id="IPR011856">
    <property type="entry name" value="tRNA_endonuc-like_dom_sf"/>
</dbReference>
<organism evidence="3 4">
    <name type="scientific">Marihabitans asiaticum</name>
    <dbReference type="NCBI Taxonomy" id="415218"/>
    <lineage>
        <taxon>Bacteria</taxon>
        <taxon>Bacillati</taxon>
        <taxon>Actinomycetota</taxon>
        <taxon>Actinomycetes</taxon>
        <taxon>Micrococcales</taxon>
        <taxon>Intrasporangiaceae</taxon>
        <taxon>Marihabitans</taxon>
    </lineage>
</organism>
<evidence type="ECO:0000313" key="3">
    <source>
        <dbReference type="EMBL" id="TWD14337.1"/>
    </source>
</evidence>
<dbReference type="OrthoDB" id="9794876at2"/>
<proteinExistence type="inferred from homology"/>
<comment type="caution">
    <text evidence="3">The sequence shown here is derived from an EMBL/GenBank/DDBJ whole genome shotgun (WGS) entry which is preliminary data.</text>
</comment>
<dbReference type="Proteomes" id="UP000315628">
    <property type="component" value="Unassembled WGS sequence"/>
</dbReference>
<dbReference type="PANTHER" id="PTHR34039">
    <property type="entry name" value="UPF0102 PROTEIN YRAN"/>
    <property type="match status" value="1"/>
</dbReference>
<dbReference type="GO" id="GO:0004519">
    <property type="term" value="F:endonuclease activity"/>
    <property type="evidence" value="ECO:0007669"/>
    <property type="project" value="UniProtKB-KW"/>
</dbReference>
<keyword evidence="4" id="KW-1185">Reference proteome</keyword>
<keyword evidence="3" id="KW-0378">Hydrolase</keyword>
<dbReference type="NCBIfam" id="NF009154">
    <property type="entry name" value="PRK12497.3-3"/>
    <property type="match status" value="1"/>
</dbReference>
<dbReference type="HAMAP" id="MF_00048">
    <property type="entry name" value="UPF0102"/>
    <property type="match status" value="1"/>
</dbReference>
<dbReference type="Pfam" id="PF02021">
    <property type="entry name" value="UPF0102"/>
    <property type="match status" value="1"/>
</dbReference>
<dbReference type="PANTHER" id="PTHR34039:SF1">
    <property type="entry name" value="UPF0102 PROTEIN YRAN"/>
    <property type="match status" value="1"/>
</dbReference>
<dbReference type="RefSeq" id="WP_144857218.1">
    <property type="nucleotide sequence ID" value="NZ_BAAAYT010000005.1"/>
</dbReference>
<dbReference type="EMBL" id="VIUW01000003">
    <property type="protein sequence ID" value="TWD14337.1"/>
    <property type="molecule type" value="Genomic_DNA"/>
</dbReference>
<dbReference type="AlphaFoldDB" id="A0A560W9N3"/>
<accession>A0A560W9N3</accession>
<evidence type="ECO:0000256" key="2">
    <source>
        <dbReference type="HAMAP-Rule" id="MF_00048"/>
    </source>
</evidence>
<dbReference type="Gene3D" id="3.40.1350.10">
    <property type="match status" value="1"/>
</dbReference>
<reference evidence="3 4" key="1">
    <citation type="submission" date="2019-06" db="EMBL/GenBank/DDBJ databases">
        <title>Sequencing the genomes of 1000 actinobacteria strains.</title>
        <authorList>
            <person name="Klenk H.-P."/>
        </authorList>
    </citation>
    <scope>NUCLEOTIDE SEQUENCE [LARGE SCALE GENOMIC DNA]</scope>
    <source>
        <strain evidence="3 4">DSM 18935</strain>
    </source>
</reference>
<comment type="similarity">
    <text evidence="1 2">Belongs to the UPF0102 family.</text>
</comment>
<evidence type="ECO:0000256" key="1">
    <source>
        <dbReference type="ARBA" id="ARBA00006738"/>
    </source>
</evidence>
<dbReference type="InterPro" id="IPR011335">
    <property type="entry name" value="Restrct_endonuc-II-like"/>
</dbReference>
<keyword evidence="3" id="KW-0540">Nuclease</keyword>
<sequence>MGHEAVDDRRTVGAEGEQAAEAYLTGLGMEVVERNWRCPVGEIDLVLRDGPTAVICEVKTRRSSTFGTPAEAVTRAKLARLRRLAGCWLEAQDERYASVRIDVVGLLRHPDGSYTVTHLQGVGR</sequence>
<dbReference type="GO" id="GO:0003676">
    <property type="term" value="F:nucleic acid binding"/>
    <property type="evidence" value="ECO:0007669"/>
    <property type="project" value="InterPro"/>
</dbReference>
<dbReference type="InterPro" id="IPR003509">
    <property type="entry name" value="UPF0102_YraN-like"/>
</dbReference>
<protein>
    <recommendedName>
        <fullName evidence="2">UPF0102 protein FB557_1746</fullName>
    </recommendedName>
</protein>
<name>A0A560W9N3_9MICO</name>